<comment type="caution">
    <text evidence="1">The sequence shown here is derived from an EMBL/GenBank/DDBJ whole genome shotgun (WGS) entry which is preliminary data.</text>
</comment>
<dbReference type="EMBL" id="AYUF01000299">
    <property type="protein sequence ID" value="ETK02777.1"/>
    <property type="molecule type" value="Genomic_DNA"/>
</dbReference>
<sequence>MKKRQDDYEAFVAKFERKRTSDDCYTPPEVYDIVRGWLGE</sequence>
<dbReference type="AlphaFoldDB" id="W2C8F5"/>
<dbReference type="Proteomes" id="UP000018837">
    <property type="component" value="Unassembled WGS sequence"/>
</dbReference>
<accession>W2C8F5</accession>
<name>W2C8F5_9BACT</name>
<organism evidence="1 2">
    <name type="scientific">Tannerella sp. oral taxon BU063 isolate Cell 2</name>
    <dbReference type="NCBI Taxonomy" id="1411148"/>
    <lineage>
        <taxon>Bacteria</taxon>
        <taxon>Pseudomonadati</taxon>
        <taxon>Bacteroidota</taxon>
        <taxon>Bacteroidia</taxon>
        <taxon>Bacteroidales</taxon>
        <taxon>Tannerellaceae</taxon>
        <taxon>Tannerella</taxon>
    </lineage>
</organism>
<proteinExistence type="predicted"/>
<dbReference type="PATRIC" id="fig|1411148.3.peg.267"/>
<reference evidence="1 2" key="1">
    <citation type="submission" date="2013-11" db="EMBL/GenBank/DDBJ databases">
        <title>Single cell genomics of uncultured Tannerella BU063 (oral taxon 286).</title>
        <authorList>
            <person name="Beall C.J."/>
            <person name="Campbell A.G."/>
            <person name="Griffen A.L."/>
            <person name="Podar M."/>
            <person name="Leys E.J."/>
        </authorList>
    </citation>
    <scope>NUCLEOTIDE SEQUENCE [LARGE SCALE GENOMIC DNA]</scope>
    <source>
        <strain evidence="1">Cell 2</strain>
    </source>
</reference>
<evidence type="ECO:0000313" key="1">
    <source>
        <dbReference type="EMBL" id="ETK02777.1"/>
    </source>
</evidence>
<protein>
    <submittedName>
        <fullName evidence="1">Uncharacterized protein</fullName>
    </submittedName>
</protein>
<evidence type="ECO:0000313" key="2">
    <source>
        <dbReference type="Proteomes" id="UP000018837"/>
    </source>
</evidence>
<gene>
    <name evidence="1" type="ORF">N425_02485</name>
</gene>